<dbReference type="EC" id="2.7.13.3" evidence="2"/>
<feature type="transmembrane region" description="Helical" evidence="6">
    <location>
        <begin position="211"/>
        <end position="230"/>
    </location>
</feature>
<feature type="transmembrane region" description="Helical" evidence="6">
    <location>
        <begin position="181"/>
        <end position="204"/>
    </location>
</feature>
<dbReference type="InterPro" id="IPR005467">
    <property type="entry name" value="His_kinase_dom"/>
</dbReference>
<dbReference type="Proteomes" id="UP001214201">
    <property type="component" value="Chromosome"/>
</dbReference>
<dbReference type="Pfam" id="PF02518">
    <property type="entry name" value="HATPase_c"/>
    <property type="match status" value="1"/>
</dbReference>
<evidence type="ECO:0000256" key="3">
    <source>
        <dbReference type="ARBA" id="ARBA00022679"/>
    </source>
</evidence>
<evidence type="ECO:0000313" key="8">
    <source>
        <dbReference type="EMBL" id="WDM71342.1"/>
    </source>
</evidence>
<accession>A0ABY7YBT3</accession>
<evidence type="ECO:0000313" key="9">
    <source>
        <dbReference type="Proteomes" id="UP001214201"/>
    </source>
</evidence>
<sequence>MMRVALLAVLLLSATLALVWFDPARPPAHIAGTQTLTHAQFVLSAQPLPPTHGWQPITLPDSWRARRPTTSGVAWYRIAFTLQRLPAAPQALYLPRLAMAGELWLNGALLSPYTPLALPRGASSQGRDAPMYVVLPSSAFRVGGNTLTIRLRGDAQVRSGLSAVRLGPVERIAPVWQRQHLLQVVLPLVQVLLLGAAVCLAYAYAQRRRNYLMIVIGLGLGVMSLVLDLLPPLSLSSGDRHAVRILVFTSVVWLLCRGGLYLTGVQRGSAVRLLDALWGGTMLVVGVLAVLRQIDDRGWIALVPLVGALVMICAWILQHAWRLRSLGQLLLGISGIVWAATVLQSVVLPWEWLPWDSFRYSSAGSIPCSVMLLLFFGERFVVDREEAVRLQRDAIGLERVRILQDMHDGMGAQLITAKRLALRPEVARSELARVIDESLQDLRLIIDSLDVAQGDVLPLLGNLRFRLQPRLAALGIVLRWEVQPIPAVEALGPAGALAILRIVQESINNALHHAHPTELCLAVLADHREVVIRVGDDGCGFDPAQASRAGRGMSGMRLRAAKIGAVLAVESAPGQGTRVTLRIPLTPADSR</sequence>
<dbReference type="InterPro" id="IPR008979">
    <property type="entry name" value="Galactose-bd-like_sf"/>
</dbReference>
<dbReference type="EMBL" id="CP082214">
    <property type="protein sequence ID" value="WDM71342.1"/>
    <property type="molecule type" value="Genomic_DNA"/>
</dbReference>
<dbReference type="Gene3D" id="3.30.565.10">
    <property type="entry name" value="Histidine kinase-like ATPase, C-terminal domain"/>
    <property type="match status" value="1"/>
</dbReference>
<dbReference type="SMART" id="SM00387">
    <property type="entry name" value="HATPase_c"/>
    <property type="match status" value="1"/>
</dbReference>
<dbReference type="PANTHER" id="PTHR24421:SF10">
    <property type="entry name" value="NITRATE_NITRITE SENSOR PROTEIN NARQ"/>
    <property type="match status" value="1"/>
</dbReference>
<dbReference type="Gene3D" id="2.60.120.260">
    <property type="entry name" value="Galactose-binding domain-like"/>
    <property type="match status" value="1"/>
</dbReference>
<feature type="transmembrane region" description="Helical" evidence="6">
    <location>
        <begin position="274"/>
        <end position="292"/>
    </location>
</feature>
<feature type="transmembrane region" description="Helical" evidence="6">
    <location>
        <begin position="242"/>
        <end position="262"/>
    </location>
</feature>
<name>A0ABY7YBT3_9XANT</name>
<comment type="catalytic activity">
    <reaction evidence="1">
        <text>ATP + protein L-histidine = ADP + protein N-phospho-L-histidine.</text>
        <dbReference type="EC" id="2.7.13.3"/>
    </reaction>
</comment>
<protein>
    <recommendedName>
        <fullName evidence="2">histidine kinase</fullName>
        <ecNumber evidence="2">2.7.13.3</ecNumber>
    </recommendedName>
</protein>
<evidence type="ECO:0000256" key="6">
    <source>
        <dbReference type="SAM" id="Phobius"/>
    </source>
</evidence>
<keyword evidence="9" id="KW-1185">Reference proteome</keyword>
<feature type="transmembrane region" description="Helical" evidence="6">
    <location>
        <begin position="329"/>
        <end position="350"/>
    </location>
</feature>
<dbReference type="InterPro" id="IPR050482">
    <property type="entry name" value="Sensor_HK_TwoCompSys"/>
</dbReference>
<feature type="transmembrane region" description="Helical" evidence="6">
    <location>
        <begin position="362"/>
        <end position="382"/>
    </location>
</feature>
<evidence type="ECO:0000259" key="7">
    <source>
        <dbReference type="PROSITE" id="PS50109"/>
    </source>
</evidence>
<proteinExistence type="predicted"/>
<feature type="transmembrane region" description="Helical" evidence="6">
    <location>
        <begin position="298"/>
        <end position="317"/>
    </location>
</feature>
<dbReference type="PANTHER" id="PTHR24421">
    <property type="entry name" value="NITRATE/NITRITE SENSOR PROTEIN NARX-RELATED"/>
    <property type="match status" value="1"/>
</dbReference>
<keyword evidence="5" id="KW-0902">Two-component regulatory system</keyword>
<keyword evidence="6" id="KW-0812">Transmembrane</keyword>
<keyword evidence="6" id="KW-1133">Transmembrane helix</keyword>
<keyword evidence="3" id="KW-0808">Transferase</keyword>
<dbReference type="InterPro" id="IPR003594">
    <property type="entry name" value="HATPase_dom"/>
</dbReference>
<dbReference type="InterPro" id="IPR036890">
    <property type="entry name" value="HATPase_C_sf"/>
</dbReference>
<dbReference type="CDD" id="cd16917">
    <property type="entry name" value="HATPase_UhpB-NarQ-NarX-like"/>
    <property type="match status" value="1"/>
</dbReference>
<dbReference type="RefSeq" id="WP_274396626.1">
    <property type="nucleotide sequence ID" value="NZ_CP082213.1"/>
</dbReference>
<keyword evidence="6" id="KW-0472">Membrane</keyword>
<evidence type="ECO:0000256" key="4">
    <source>
        <dbReference type="ARBA" id="ARBA00022777"/>
    </source>
</evidence>
<evidence type="ECO:0000256" key="1">
    <source>
        <dbReference type="ARBA" id="ARBA00000085"/>
    </source>
</evidence>
<feature type="domain" description="Histidine kinase" evidence="7">
    <location>
        <begin position="401"/>
        <end position="587"/>
    </location>
</feature>
<evidence type="ECO:0000256" key="5">
    <source>
        <dbReference type="ARBA" id="ARBA00023012"/>
    </source>
</evidence>
<evidence type="ECO:0000256" key="2">
    <source>
        <dbReference type="ARBA" id="ARBA00012438"/>
    </source>
</evidence>
<gene>
    <name evidence="8" type="ORF">K6978_18670</name>
</gene>
<organism evidence="8 9">
    <name type="scientific">Xanthomonas cucurbitae</name>
    <dbReference type="NCBI Taxonomy" id="56453"/>
    <lineage>
        <taxon>Bacteria</taxon>
        <taxon>Pseudomonadati</taxon>
        <taxon>Pseudomonadota</taxon>
        <taxon>Gammaproteobacteria</taxon>
        <taxon>Lysobacterales</taxon>
        <taxon>Lysobacteraceae</taxon>
        <taxon>Xanthomonas</taxon>
    </lineage>
</organism>
<dbReference type="SUPFAM" id="SSF55874">
    <property type="entry name" value="ATPase domain of HSP90 chaperone/DNA topoisomerase II/histidine kinase"/>
    <property type="match status" value="1"/>
</dbReference>
<dbReference type="SUPFAM" id="SSF49785">
    <property type="entry name" value="Galactose-binding domain-like"/>
    <property type="match status" value="1"/>
</dbReference>
<reference evidence="8 9" key="1">
    <citation type="submission" date="2021-08" db="EMBL/GenBank/DDBJ databases">
        <title>Genome sequences of Xanthomonas cucurbitae isolates from 5 Midwestern US states.</title>
        <authorList>
            <person name="Hind S.R."/>
        </authorList>
    </citation>
    <scope>NUCLEOTIDE SEQUENCE [LARGE SCALE GENOMIC DNA]</scope>
    <source>
        <strain evidence="8 9">OH_261</strain>
    </source>
</reference>
<keyword evidence="4" id="KW-0418">Kinase</keyword>
<dbReference type="PROSITE" id="PS50109">
    <property type="entry name" value="HIS_KIN"/>
    <property type="match status" value="1"/>
</dbReference>